<dbReference type="PANTHER" id="PTHR13622:SF8">
    <property type="entry name" value="THIAMIN PYROPHOSPHOKINASE 1"/>
    <property type="match status" value="1"/>
</dbReference>
<keyword evidence="3" id="KW-0418">Kinase</keyword>
<dbReference type="Pfam" id="PF04265">
    <property type="entry name" value="TPK_B1_binding"/>
    <property type="match status" value="1"/>
</dbReference>
<gene>
    <name evidence="6" type="ORF">NTJ_02064</name>
</gene>
<feature type="domain" description="Thiamin pyrophosphokinase thiamin-binding" evidence="5">
    <location>
        <begin position="178"/>
        <end position="251"/>
    </location>
</feature>
<dbReference type="Pfam" id="PF04263">
    <property type="entry name" value="TPK_catalytic"/>
    <property type="match status" value="1"/>
</dbReference>
<dbReference type="Gene3D" id="3.40.50.10240">
    <property type="entry name" value="Thiamin pyrophosphokinase, catalytic domain"/>
    <property type="match status" value="1"/>
</dbReference>
<dbReference type="EMBL" id="AP028909">
    <property type="protein sequence ID" value="BES89257.1"/>
    <property type="molecule type" value="Genomic_DNA"/>
</dbReference>
<dbReference type="Proteomes" id="UP001307889">
    <property type="component" value="Chromosome 1"/>
</dbReference>
<evidence type="ECO:0000259" key="5">
    <source>
        <dbReference type="SMART" id="SM00983"/>
    </source>
</evidence>
<evidence type="ECO:0000256" key="1">
    <source>
        <dbReference type="ARBA" id="ARBA00022679"/>
    </source>
</evidence>
<proteinExistence type="predicted"/>
<evidence type="ECO:0000256" key="4">
    <source>
        <dbReference type="ARBA" id="ARBA00022840"/>
    </source>
</evidence>
<dbReference type="SUPFAM" id="SSF63999">
    <property type="entry name" value="Thiamin pyrophosphokinase, catalytic domain"/>
    <property type="match status" value="1"/>
</dbReference>
<keyword evidence="2" id="KW-0547">Nucleotide-binding</keyword>
<evidence type="ECO:0000313" key="7">
    <source>
        <dbReference type="Proteomes" id="UP001307889"/>
    </source>
</evidence>
<dbReference type="InterPro" id="IPR007371">
    <property type="entry name" value="TPK_catalytic"/>
</dbReference>
<dbReference type="InterPro" id="IPR036371">
    <property type="entry name" value="TPK_B1-bd_sf"/>
</dbReference>
<organism evidence="6 7">
    <name type="scientific">Nesidiocoris tenuis</name>
    <dbReference type="NCBI Taxonomy" id="355587"/>
    <lineage>
        <taxon>Eukaryota</taxon>
        <taxon>Metazoa</taxon>
        <taxon>Ecdysozoa</taxon>
        <taxon>Arthropoda</taxon>
        <taxon>Hexapoda</taxon>
        <taxon>Insecta</taxon>
        <taxon>Pterygota</taxon>
        <taxon>Neoptera</taxon>
        <taxon>Paraneoptera</taxon>
        <taxon>Hemiptera</taxon>
        <taxon>Heteroptera</taxon>
        <taxon>Panheteroptera</taxon>
        <taxon>Cimicomorpha</taxon>
        <taxon>Miridae</taxon>
        <taxon>Dicyphina</taxon>
        <taxon>Nesidiocoris</taxon>
    </lineage>
</organism>
<dbReference type="SMART" id="SM00983">
    <property type="entry name" value="TPK_B1_binding"/>
    <property type="match status" value="1"/>
</dbReference>
<reference evidence="6 7" key="1">
    <citation type="submission" date="2023-09" db="EMBL/GenBank/DDBJ databases">
        <title>Nesidiocoris tenuis whole genome shotgun sequence.</title>
        <authorList>
            <person name="Shibata T."/>
            <person name="Shimoda M."/>
            <person name="Kobayashi T."/>
            <person name="Uehara T."/>
        </authorList>
    </citation>
    <scope>NUCLEOTIDE SEQUENCE [LARGE SCALE GENOMIC DNA]</scope>
    <source>
        <strain evidence="6 7">Japan</strain>
    </source>
</reference>
<keyword evidence="4" id="KW-0067">ATP-binding</keyword>
<dbReference type="NCBIfam" id="TIGR01378">
    <property type="entry name" value="thi_PPkinase"/>
    <property type="match status" value="1"/>
</dbReference>
<dbReference type="InterPro" id="IPR007373">
    <property type="entry name" value="Thiamin_PyroPKinase_B1-bd"/>
</dbReference>
<name>A0ABN7AG05_9HEMI</name>
<dbReference type="SUPFAM" id="SSF63862">
    <property type="entry name" value="Thiamin pyrophosphokinase, substrate-binding domain"/>
    <property type="match status" value="1"/>
</dbReference>
<dbReference type="PANTHER" id="PTHR13622">
    <property type="entry name" value="THIAMIN PYROPHOSPHOKINASE"/>
    <property type="match status" value="1"/>
</dbReference>
<accession>A0ABN7AG05</accession>
<evidence type="ECO:0000256" key="3">
    <source>
        <dbReference type="ARBA" id="ARBA00022777"/>
    </source>
</evidence>
<dbReference type="InterPro" id="IPR036759">
    <property type="entry name" value="TPK_catalytic_sf"/>
</dbReference>
<dbReference type="CDD" id="cd07995">
    <property type="entry name" value="TPK"/>
    <property type="match status" value="1"/>
</dbReference>
<dbReference type="InterPro" id="IPR006282">
    <property type="entry name" value="Thi_PPkinase"/>
</dbReference>
<evidence type="ECO:0000313" key="6">
    <source>
        <dbReference type="EMBL" id="BES89257.1"/>
    </source>
</evidence>
<dbReference type="Gene3D" id="2.60.120.320">
    <property type="entry name" value="Thiamin pyrophosphokinase, thiamin-binding domain"/>
    <property type="match status" value="1"/>
</dbReference>
<evidence type="ECO:0000256" key="2">
    <source>
        <dbReference type="ARBA" id="ARBA00022741"/>
    </source>
</evidence>
<keyword evidence="1" id="KW-0808">Transferase</keyword>
<sequence>MSTSSAWKWRPIDADKIAHFSYGNYAIAVLNTPIRIPPPVLTRLWNGASIRSTIDGGTDRWLEFVKTEAIDASPKFPDIVSGDFDSIQQSTLALCKENGSEVVPTPDQDFTDFEKGLRALTARCNLRLDSIVVIAELGGRIDQTISCLNTLRIGVELPGSPRIYLLSRSCMTWWLSRGSHEITIPRYLKERQEWCAILPFEPKADNSVTTTGLKWDLDGGTIKFGGLISSSNTYDKDDKSNLVKLRTDAELIWSMGLVWE</sequence>
<keyword evidence="7" id="KW-1185">Reference proteome</keyword>
<protein>
    <submittedName>
        <fullName evidence="6">Thiamin pyrophosphokinase</fullName>
    </submittedName>
</protein>